<dbReference type="Gene3D" id="3.40.50.1580">
    <property type="entry name" value="Nucleoside phosphorylase domain"/>
    <property type="match status" value="1"/>
</dbReference>
<dbReference type="InterPro" id="IPR035994">
    <property type="entry name" value="Nucleoside_phosphorylase_sf"/>
</dbReference>
<evidence type="ECO:0000313" key="4">
    <source>
        <dbReference type="EMBL" id="KAK4460193.1"/>
    </source>
</evidence>
<dbReference type="InterPro" id="IPR002110">
    <property type="entry name" value="Ankyrin_rpt"/>
</dbReference>
<evidence type="ECO:0000313" key="5">
    <source>
        <dbReference type="Proteomes" id="UP001321749"/>
    </source>
</evidence>
<proteinExistence type="predicted"/>
<dbReference type="PROSITE" id="PS50297">
    <property type="entry name" value="ANK_REP_REGION"/>
    <property type="match status" value="5"/>
</dbReference>
<dbReference type="InterPro" id="IPR053137">
    <property type="entry name" value="NLR-like"/>
</dbReference>
<dbReference type="InterPro" id="IPR054471">
    <property type="entry name" value="GPIID_WHD"/>
</dbReference>
<dbReference type="GO" id="GO:0003824">
    <property type="term" value="F:catalytic activity"/>
    <property type="evidence" value="ECO:0007669"/>
    <property type="project" value="InterPro"/>
</dbReference>
<reference evidence="4" key="1">
    <citation type="journal article" date="2023" name="Mol. Phylogenet. Evol.">
        <title>Genome-scale phylogeny and comparative genomics of the fungal order Sordariales.</title>
        <authorList>
            <person name="Hensen N."/>
            <person name="Bonometti L."/>
            <person name="Westerberg I."/>
            <person name="Brannstrom I.O."/>
            <person name="Guillou S."/>
            <person name="Cros-Aarteil S."/>
            <person name="Calhoun S."/>
            <person name="Haridas S."/>
            <person name="Kuo A."/>
            <person name="Mondo S."/>
            <person name="Pangilinan J."/>
            <person name="Riley R."/>
            <person name="LaButti K."/>
            <person name="Andreopoulos B."/>
            <person name="Lipzen A."/>
            <person name="Chen C."/>
            <person name="Yan M."/>
            <person name="Daum C."/>
            <person name="Ng V."/>
            <person name="Clum A."/>
            <person name="Steindorff A."/>
            <person name="Ohm R.A."/>
            <person name="Martin F."/>
            <person name="Silar P."/>
            <person name="Natvig D.O."/>
            <person name="Lalanne C."/>
            <person name="Gautier V."/>
            <person name="Ament-Velasquez S.L."/>
            <person name="Kruys A."/>
            <person name="Hutchinson M.I."/>
            <person name="Powell A.J."/>
            <person name="Barry K."/>
            <person name="Miller A.N."/>
            <person name="Grigoriev I.V."/>
            <person name="Debuchy R."/>
            <person name="Gladieux P."/>
            <person name="Hiltunen Thoren M."/>
            <person name="Johannesson H."/>
        </authorList>
    </citation>
    <scope>NUCLEOTIDE SEQUENCE</scope>
    <source>
        <strain evidence="4">PSN324</strain>
    </source>
</reference>
<dbReference type="PANTHER" id="PTHR46082:SF11">
    <property type="entry name" value="AAA+ ATPASE DOMAIN-CONTAINING PROTEIN-RELATED"/>
    <property type="match status" value="1"/>
</dbReference>
<dbReference type="Gene3D" id="1.25.40.20">
    <property type="entry name" value="Ankyrin repeat-containing domain"/>
    <property type="match status" value="1"/>
</dbReference>
<dbReference type="Pfam" id="PF01048">
    <property type="entry name" value="PNP_UDP_1"/>
    <property type="match status" value="1"/>
</dbReference>
<keyword evidence="5" id="KW-1185">Reference proteome</keyword>
<feature type="repeat" description="ANK" evidence="2">
    <location>
        <begin position="979"/>
        <end position="1011"/>
    </location>
</feature>
<evidence type="ECO:0000256" key="1">
    <source>
        <dbReference type="ARBA" id="ARBA00022737"/>
    </source>
</evidence>
<dbReference type="PRINTS" id="PR01415">
    <property type="entry name" value="ANKYRIN"/>
</dbReference>
<dbReference type="EMBL" id="MU865018">
    <property type="protein sequence ID" value="KAK4460193.1"/>
    <property type="molecule type" value="Genomic_DNA"/>
</dbReference>
<dbReference type="GO" id="GO:0009116">
    <property type="term" value="P:nucleoside metabolic process"/>
    <property type="evidence" value="ECO:0007669"/>
    <property type="project" value="InterPro"/>
</dbReference>
<dbReference type="Pfam" id="PF12796">
    <property type="entry name" value="Ank_2"/>
    <property type="match status" value="2"/>
</dbReference>
<evidence type="ECO:0000256" key="2">
    <source>
        <dbReference type="PROSITE-ProRule" id="PRU00023"/>
    </source>
</evidence>
<dbReference type="InterPro" id="IPR000845">
    <property type="entry name" value="Nucleoside_phosphorylase_d"/>
</dbReference>
<dbReference type="PANTHER" id="PTHR46082">
    <property type="entry name" value="ATP/GTP-BINDING PROTEIN-RELATED"/>
    <property type="match status" value="1"/>
</dbReference>
<protein>
    <recommendedName>
        <fullName evidence="3">NACHT domain-containing protein</fullName>
    </recommendedName>
</protein>
<dbReference type="SUPFAM" id="SSF53167">
    <property type="entry name" value="Purine and uridine phosphorylases"/>
    <property type="match status" value="1"/>
</dbReference>
<feature type="repeat" description="ANK" evidence="2">
    <location>
        <begin position="945"/>
        <end position="977"/>
    </location>
</feature>
<dbReference type="PROSITE" id="PS50837">
    <property type="entry name" value="NACHT"/>
    <property type="match status" value="1"/>
</dbReference>
<feature type="repeat" description="ANK" evidence="2">
    <location>
        <begin position="879"/>
        <end position="911"/>
    </location>
</feature>
<dbReference type="Gene3D" id="3.40.50.300">
    <property type="entry name" value="P-loop containing nucleotide triphosphate hydrolases"/>
    <property type="match status" value="1"/>
</dbReference>
<dbReference type="InterPro" id="IPR056884">
    <property type="entry name" value="NPHP3-like_N"/>
</dbReference>
<dbReference type="Pfam" id="PF24883">
    <property type="entry name" value="NPHP3_N"/>
    <property type="match status" value="1"/>
</dbReference>
<organism evidence="4 5">
    <name type="scientific">Cladorrhinum samala</name>
    <dbReference type="NCBI Taxonomy" id="585594"/>
    <lineage>
        <taxon>Eukaryota</taxon>
        <taxon>Fungi</taxon>
        <taxon>Dikarya</taxon>
        <taxon>Ascomycota</taxon>
        <taxon>Pezizomycotina</taxon>
        <taxon>Sordariomycetes</taxon>
        <taxon>Sordariomycetidae</taxon>
        <taxon>Sordariales</taxon>
        <taxon>Podosporaceae</taxon>
        <taxon>Cladorrhinum</taxon>
    </lineage>
</organism>
<accession>A0AAV9HIL5</accession>
<dbReference type="SMART" id="SM00248">
    <property type="entry name" value="ANK"/>
    <property type="match status" value="6"/>
</dbReference>
<gene>
    <name evidence="4" type="ORF">QBC42DRAFT_298829</name>
</gene>
<keyword evidence="1" id="KW-0677">Repeat</keyword>
<dbReference type="Proteomes" id="UP001321749">
    <property type="component" value="Unassembled WGS sequence"/>
</dbReference>
<dbReference type="SUPFAM" id="SSF52540">
    <property type="entry name" value="P-loop containing nucleoside triphosphate hydrolases"/>
    <property type="match status" value="1"/>
</dbReference>
<comment type="caution">
    <text evidence="4">The sequence shown here is derived from an EMBL/GenBank/DDBJ whole genome shotgun (WGS) entry which is preliminary data.</text>
</comment>
<dbReference type="PROSITE" id="PS50088">
    <property type="entry name" value="ANK_REPEAT"/>
    <property type="match status" value="6"/>
</dbReference>
<evidence type="ECO:0000259" key="3">
    <source>
        <dbReference type="PROSITE" id="PS50837"/>
    </source>
</evidence>
<name>A0AAV9HIL5_9PEZI</name>
<dbReference type="AlphaFoldDB" id="A0AAV9HIL5"/>
<feature type="repeat" description="ANK" evidence="2">
    <location>
        <begin position="1049"/>
        <end position="1078"/>
    </location>
</feature>
<sequence length="1106" mass="123297">MAEYSMQVSSRKRPCDVAITSPTLPPSKKTLLDNTALPTTTEPQIEDYSIGWICALQEEYETAHRMLDDNFNGPEMNEVNDENTYAFGRIAGHNVVIGCLPDGIYGTNSAAIVARDMVRSFPNLRFALMVGIGGGAPTQERDIRLGDVVVSVPRGNLGGVVQYDFGKRLSDGRFQRTGHLNSPPAVLTKAFPEIKRRHRDPKEPDRIAEHLERMDDMPEYRRPAQDQLFRAHYKHIGGKTCGSCEHGGLEERPLRSGSRKVMVHYGTIASANSVMKDALERDQYANDPELNVLCFEMEAAGLMNNFPCLVIRGICDYSDSHKNDEWHNYAALTAAAYARELLHVLKPQKVSTLEPWAGKLAELVTKTDEIHHMMSNTNANVSDLKSDSHLNKVRSWLSPADSSTNFNAAKKKRHAGTGEWFIKSDAFQEWISGSRQHLWLHGLAGCGKTVLSSAILDHLQSDETDSTVCLDFFFDFRDTEKQHLNNLLKSLAFQLYSRCPDARKDLDGLLALYEDGRRQPIIESLAKTVHAMMQRPRKLQIILDALDECTTRSELLNWMEIMSGPEITNVFLIATSRQEGDLESGLAKWIDKENMIPLDRKLVNEDIRSYTKAKLQDGSGTLRRRWGSRPDVLDQIELVIGNKSAGMFRWAACQLDSLEQCLDYDELENTLRSLPHDLDETYSRILASIPEIRREKAIRILQFLTYSKRPLTVEEMVDAVAIRLDAHPQFDTKQRLPCPNEIATYCSSLVSLVTRRSDEETVTEVQLAHFSVKEFLMSRKTPEPFRYELSELDARTCITRCCLAYLSCLRAEKQLESVEAQFPLAQYSARYWMEHAKHVEGAGDIAVMITDFLTDRDAYDIWVGLFDPDTPWGPFLNLDRPFPLYYASLKGLKATAEMLIERGADVNAQGGVCGNALKAASLEGHKEVSQILIERGANINAQGGEYGNALHLASLKGHKEVVQMLIERGADVNAQGSGIYNNALQGASFNGHKEVVQMLIERGADVNAQGSPVHGSALQGASFNGHKEVVQMLIERGADVNANGGVYGSALLTASVKGYKEIVQILIERGADVNANGGVYGSALRTTSLKGYKEVIQILIERGAVK</sequence>
<keyword evidence="2" id="KW-0040">ANK repeat</keyword>
<feature type="repeat" description="ANK" evidence="2">
    <location>
        <begin position="915"/>
        <end position="944"/>
    </location>
</feature>
<dbReference type="Pfam" id="PF22939">
    <property type="entry name" value="WHD_GPIID"/>
    <property type="match status" value="1"/>
</dbReference>
<dbReference type="InterPro" id="IPR027417">
    <property type="entry name" value="P-loop_NTPase"/>
</dbReference>
<dbReference type="SUPFAM" id="SSF48403">
    <property type="entry name" value="Ankyrin repeat"/>
    <property type="match status" value="1"/>
</dbReference>
<reference evidence="4" key="2">
    <citation type="submission" date="2023-06" db="EMBL/GenBank/DDBJ databases">
        <authorList>
            <consortium name="Lawrence Berkeley National Laboratory"/>
            <person name="Mondo S.J."/>
            <person name="Hensen N."/>
            <person name="Bonometti L."/>
            <person name="Westerberg I."/>
            <person name="Brannstrom I.O."/>
            <person name="Guillou S."/>
            <person name="Cros-Aarteil S."/>
            <person name="Calhoun S."/>
            <person name="Haridas S."/>
            <person name="Kuo A."/>
            <person name="Pangilinan J."/>
            <person name="Riley R."/>
            <person name="Labutti K."/>
            <person name="Andreopoulos B."/>
            <person name="Lipzen A."/>
            <person name="Chen C."/>
            <person name="Yanf M."/>
            <person name="Daum C."/>
            <person name="Ng V."/>
            <person name="Clum A."/>
            <person name="Steindorff A."/>
            <person name="Ohm R."/>
            <person name="Martin F."/>
            <person name="Silar P."/>
            <person name="Natvig D."/>
            <person name="Lalanne C."/>
            <person name="Gautier V."/>
            <person name="Ament-Velasquez S.L."/>
            <person name="Kruys A."/>
            <person name="Hutchinson M.I."/>
            <person name="Powell A.J."/>
            <person name="Barry K."/>
            <person name="Miller A.N."/>
            <person name="Grigoriev I.V."/>
            <person name="Debuchy R."/>
            <person name="Gladieux P."/>
            <person name="Thoren M.H."/>
            <person name="Johannesson H."/>
        </authorList>
    </citation>
    <scope>NUCLEOTIDE SEQUENCE</scope>
    <source>
        <strain evidence="4">PSN324</strain>
    </source>
</reference>
<dbReference type="InterPro" id="IPR036770">
    <property type="entry name" value="Ankyrin_rpt-contain_sf"/>
</dbReference>
<dbReference type="InterPro" id="IPR007111">
    <property type="entry name" value="NACHT_NTPase"/>
</dbReference>
<feature type="domain" description="NACHT" evidence="3">
    <location>
        <begin position="436"/>
        <end position="548"/>
    </location>
</feature>
<feature type="repeat" description="ANK" evidence="2">
    <location>
        <begin position="1013"/>
        <end position="1045"/>
    </location>
</feature>